<organism evidence="1 2">
    <name type="scientific">Corallincola holothuriorum</name>
    <dbReference type="NCBI Taxonomy" id="2282215"/>
    <lineage>
        <taxon>Bacteria</taxon>
        <taxon>Pseudomonadati</taxon>
        <taxon>Pseudomonadota</taxon>
        <taxon>Gammaproteobacteria</taxon>
        <taxon>Alteromonadales</taxon>
        <taxon>Psychromonadaceae</taxon>
        <taxon>Corallincola</taxon>
    </lineage>
</organism>
<dbReference type="Proteomes" id="UP000252558">
    <property type="component" value="Unassembled WGS sequence"/>
</dbReference>
<evidence type="ECO:0000313" key="2">
    <source>
        <dbReference type="Proteomes" id="UP000252558"/>
    </source>
</evidence>
<accession>A0A368NQ40</accession>
<dbReference type="RefSeq" id="WP_114336595.1">
    <property type="nucleotide sequence ID" value="NZ_QPID01000001.1"/>
</dbReference>
<proteinExistence type="predicted"/>
<dbReference type="EMBL" id="QPID01000001">
    <property type="protein sequence ID" value="RCU52687.1"/>
    <property type="molecule type" value="Genomic_DNA"/>
</dbReference>
<evidence type="ECO:0000313" key="1">
    <source>
        <dbReference type="EMBL" id="RCU52687.1"/>
    </source>
</evidence>
<keyword evidence="2" id="KW-1185">Reference proteome</keyword>
<protein>
    <submittedName>
        <fullName evidence="1">Uncharacterized protein</fullName>
    </submittedName>
</protein>
<reference evidence="1 2" key="1">
    <citation type="submission" date="2018-07" db="EMBL/GenBank/DDBJ databases">
        <title>Corallincola holothuriorum sp. nov., a new facultative anaerobe isolated from sea cucumber Apostichopus japonicus.</title>
        <authorList>
            <person name="Xia H."/>
        </authorList>
    </citation>
    <scope>NUCLEOTIDE SEQUENCE [LARGE SCALE GENOMIC DNA]</scope>
    <source>
        <strain evidence="1 2">C4</strain>
    </source>
</reference>
<comment type="caution">
    <text evidence="1">The sequence shown here is derived from an EMBL/GenBank/DDBJ whole genome shotgun (WGS) entry which is preliminary data.</text>
</comment>
<gene>
    <name evidence="1" type="ORF">DU002_01610</name>
</gene>
<dbReference type="AlphaFoldDB" id="A0A368NQ40"/>
<sequence length="193" mass="22148">MHVKQSEALLEELRRSKATLAEDILSWIDQQPNSLYEKTHVPMGLYATIYEGQPRRYLEGIKIVGVNRDSAFKWFADMPTTCPIRSLFAAWLHNYDERDIELNPSSTLLITRQGVVYGDYDSEYANMQLVELLQVYRFLTSVCCSLVDTEQATMAQPTASDIHKNTKTKRRHIHFRLALPGAKLMRRLAGAAR</sequence>
<name>A0A368NQ40_9GAMM</name>